<name>A0A1M6CW05_9FLAO</name>
<gene>
    <name evidence="1" type="ORF">SAMN04488508_102311</name>
</gene>
<dbReference type="RefSeq" id="WP_073315003.1">
    <property type="nucleotide sequence ID" value="NZ_FQYP01000002.1"/>
</dbReference>
<evidence type="ECO:0000313" key="2">
    <source>
        <dbReference type="Proteomes" id="UP000184432"/>
    </source>
</evidence>
<accession>A0A1M6CW05</accession>
<proteinExistence type="predicted"/>
<protein>
    <submittedName>
        <fullName evidence="1">Uncharacterized protein</fullName>
    </submittedName>
</protein>
<dbReference type="Proteomes" id="UP000184432">
    <property type="component" value="Unassembled WGS sequence"/>
</dbReference>
<sequence>MKNMILILVTAVMTSFTSVPDLTILETVATYNGQSDKAIYFTDTKNGKVLEFSIVAKKVLSKYDLTAKEYIGAHFTISYEEDKIEIVGDRKEVSQVKKRLILMDIDKKENIIVKN</sequence>
<organism evidence="1 2">
    <name type="scientific">Aquimarina spongiae</name>
    <dbReference type="NCBI Taxonomy" id="570521"/>
    <lineage>
        <taxon>Bacteria</taxon>
        <taxon>Pseudomonadati</taxon>
        <taxon>Bacteroidota</taxon>
        <taxon>Flavobacteriia</taxon>
        <taxon>Flavobacteriales</taxon>
        <taxon>Flavobacteriaceae</taxon>
        <taxon>Aquimarina</taxon>
    </lineage>
</organism>
<keyword evidence="2" id="KW-1185">Reference proteome</keyword>
<dbReference type="EMBL" id="FQYP01000002">
    <property type="protein sequence ID" value="SHI65202.1"/>
    <property type="molecule type" value="Genomic_DNA"/>
</dbReference>
<dbReference type="AlphaFoldDB" id="A0A1M6CW05"/>
<evidence type="ECO:0000313" key="1">
    <source>
        <dbReference type="EMBL" id="SHI65202.1"/>
    </source>
</evidence>
<reference evidence="2" key="1">
    <citation type="submission" date="2016-11" db="EMBL/GenBank/DDBJ databases">
        <authorList>
            <person name="Varghese N."/>
            <person name="Submissions S."/>
        </authorList>
    </citation>
    <scope>NUCLEOTIDE SEQUENCE [LARGE SCALE GENOMIC DNA]</scope>
    <source>
        <strain evidence="2">DSM 22623</strain>
    </source>
</reference>
<dbReference type="OrthoDB" id="1163222at2"/>